<name>A0A3E3HV27_9FIRM</name>
<gene>
    <name evidence="2" type="ORF">DXC51_28175</name>
</gene>
<dbReference type="SUPFAM" id="SSF109604">
    <property type="entry name" value="HD-domain/PDEase-like"/>
    <property type="match status" value="1"/>
</dbReference>
<organism evidence="2 3">
    <name type="scientific">Eisenbergiella massiliensis</name>
    <dbReference type="NCBI Taxonomy" id="1720294"/>
    <lineage>
        <taxon>Bacteria</taxon>
        <taxon>Bacillati</taxon>
        <taxon>Bacillota</taxon>
        <taxon>Clostridia</taxon>
        <taxon>Lachnospirales</taxon>
        <taxon>Lachnospiraceae</taxon>
        <taxon>Eisenbergiella</taxon>
    </lineage>
</organism>
<dbReference type="CDD" id="cd00077">
    <property type="entry name" value="HDc"/>
    <property type="match status" value="1"/>
</dbReference>
<dbReference type="InterPro" id="IPR006674">
    <property type="entry name" value="HD_domain"/>
</dbReference>
<reference evidence="2" key="1">
    <citation type="submission" date="2018-08" db="EMBL/GenBank/DDBJ databases">
        <title>A genome reference for cultivated species of the human gut microbiota.</title>
        <authorList>
            <person name="Zou Y."/>
            <person name="Xue W."/>
            <person name="Luo G."/>
        </authorList>
    </citation>
    <scope>NUCLEOTIDE SEQUENCE [LARGE SCALE GENOMIC DNA]</scope>
    <source>
        <strain evidence="2">TF05-5AC</strain>
    </source>
</reference>
<feature type="domain" description="HD/PDEase" evidence="1">
    <location>
        <begin position="19"/>
        <end position="137"/>
    </location>
</feature>
<dbReference type="RefSeq" id="WP_117545936.1">
    <property type="nucleotide sequence ID" value="NZ_CANNOQ010000254.1"/>
</dbReference>
<evidence type="ECO:0000313" key="3">
    <source>
        <dbReference type="Proteomes" id="UP000260812"/>
    </source>
</evidence>
<accession>A0A3E3HV27</accession>
<dbReference type="PANTHER" id="PTHR33594:SF1">
    <property type="entry name" value="HD_PDEASE DOMAIN-CONTAINING PROTEIN"/>
    <property type="match status" value="1"/>
</dbReference>
<evidence type="ECO:0000259" key="1">
    <source>
        <dbReference type="SMART" id="SM00471"/>
    </source>
</evidence>
<protein>
    <submittedName>
        <fullName evidence="2">HD domain-containing protein</fullName>
    </submittedName>
</protein>
<dbReference type="AlphaFoldDB" id="A0A3E3HV27"/>
<comment type="caution">
    <text evidence="2">The sequence shown here is derived from an EMBL/GenBank/DDBJ whole genome shotgun (WGS) entry which is preliminary data.</text>
</comment>
<dbReference type="InterPro" id="IPR003607">
    <property type="entry name" value="HD/PDEase_dom"/>
</dbReference>
<dbReference type="Proteomes" id="UP000260812">
    <property type="component" value="Unassembled WGS sequence"/>
</dbReference>
<proteinExistence type="predicted"/>
<evidence type="ECO:0000313" key="2">
    <source>
        <dbReference type="EMBL" id="RGE55686.1"/>
    </source>
</evidence>
<dbReference type="EMBL" id="QVLV01000039">
    <property type="protein sequence ID" value="RGE55686.1"/>
    <property type="molecule type" value="Genomic_DNA"/>
</dbReference>
<dbReference type="GeneID" id="97990627"/>
<dbReference type="Gene3D" id="1.10.3210.50">
    <property type="match status" value="1"/>
</dbReference>
<dbReference type="PANTHER" id="PTHR33594">
    <property type="entry name" value="SUPERFAMILY HYDROLASE, PUTATIVE (AFU_ORTHOLOGUE AFUA_1G03035)-RELATED"/>
    <property type="match status" value="1"/>
</dbReference>
<dbReference type="SMART" id="SM00471">
    <property type="entry name" value="HDc"/>
    <property type="match status" value="1"/>
</dbReference>
<sequence length="227" mass="25408">MNWKAFEKTEAYMLSCMNDSAHDKEHIYRVLYTALDIAAYEQEVDYEILITACLLHDIGRGEQFENPALCHAAVGGDKAFAFLMDCGWTQERAGLVKEAIAAHRYRSKNPPVSVEAKILFDADKLDVTGAIGIARTLLYAGETGCPLYTMNSDGSVNDGSGDGEDCFFREYKRKLEKLYDRFFTERGTKLAAKRRAAAEAFYGSLLMEAEGTYRMGKERLSEVLKGC</sequence>
<dbReference type="Pfam" id="PF01966">
    <property type="entry name" value="HD"/>
    <property type="match status" value="1"/>
</dbReference>
<keyword evidence="3" id="KW-1185">Reference proteome</keyword>